<evidence type="ECO:0000256" key="1">
    <source>
        <dbReference type="SAM" id="MobiDB-lite"/>
    </source>
</evidence>
<dbReference type="Proteomes" id="UP000499080">
    <property type="component" value="Unassembled WGS sequence"/>
</dbReference>
<organism evidence="2 3">
    <name type="scientific">Araneus ventricosus</name>
    <name type="common">Orbweaver spider</name>
    <name type="synonym">Epeira ventricosa</name>
    <dbReference type="NCBI Taxonomy" id="182803"/>
    <lineage>
        <taxon>Eukaryota</taxon>
        <taxon>Metazoa</taxon>
        <taxon>Ecdysozoa</taxon>
        <taxon>Arthropoda</taxon>
        <taxon>Chelicerata</taxon>
        <taxon>Arachnida</taxon>
        <taxon>Araneae</taxon>
        <taxon>Araneomorphae</taxon>
        <taxon>Entelegynae</taxon>
        <taxon>Araneoidea</taxon>
        <taxon>Araneidae</taxon>
        <taxon>Araneus</taxon>
    </lineage>
</organism>
<keyword evidence="3" id="KW-1185">Reference proteome</keyword>
<feature type="compositionally biased region" description="Basic and acidic residues" evidence="1">
    <location>
        <begin position="107"/>
        <end position="118"/>
    </location>
</feature>
<gene>
    <name evidence="2" type="ORF">AVEN_241201_1</name>
</gene>
<name>A0A4Y2CZN5_ARAVE</name>
<evidence type="ECO:0000313" key="3">
    <source>
        <dbReference type="Proteomes" id="UP000499080"/>
    </source>
</evidence>
<accession>A0A4Y2CZN5</accession>
<proteinExistence type="predicted"/>
<feature type="region of interest" description="Disordered" evidence="1">
    <location>
        <begin position="95"/>
        <end position="118"/>
    </location>
</feature>
<dbReference type="AlphaFoldDB" id="A0A4Y2CZN5"/>
<reference evidence="2 3" key="1">
    <citation type="journal article" date="2019" name="Sci. Rep.">
        <title>Orb-weaving spider Araneus ventricosus genome elucidates the spidroin gene catalogue.</title>
        <authorList>
            <person name="Kono N."/>
            <person name="Nakamura H."/>
            <person name="Ohtoshi R."/>
            <person name="Moran D.A.P."/>
            <person name="Shinohara A."/>
            <person name="Yoshida Y."/>
            <person name="Fujiwara M."/>
            <person name="Mori M."/>
            <person name="Tomita M."/>
            <person name="Arakawa K."/>
        </authorList>
    </citation>
    <scope>NUCLEOTIDE SEQUENCE [LARGE SCALE GENOMIC DNA]</scope>
</reference>
<evidence type="ECO:0000313" key="2">
    <source>
        <dbReference type="EMBL" id="GBM09873.1"/>
    </source>
</evidence>
<sequence length="118" mass="13452">MYSGIQTHIIFISSNELSLQHLDDVILELAVLSLFHTDTELIQKPSNSLTKDIIDTKNIYSEHESNETLSRVTFPKNDSQSIHVLGKRSLSEDNVNDLHEVPNYGKRKTEEPEKMTSL</sequence>
<dbReference type="EMBL" id="BGPR01000277">
    <property type="protein sequence ID" value="GBM09873.1"/>
    <property type="molecule type" value="Genomic_DNA"/>
</dbReference>
<protein>
    <submittedName>
        <fullName evidence="2">Uncharacterized protein</fullName>
    </submittedName>
</protein>
<comment type="caution">
    <text evidence="2">The sequence shown here is derived from an EMBL/GenBank/DDBJ whole genome shotgun (WGS) entry which is preliminary data.</text>
</comment>